<keyword evidence="10" id="KW-0812">Transmembrane</keyword>
<dbReference type="Pfam" id="PF03170">
    <property type="entry name" value="BcsB"/>
    <property type="match status" value="1"/>
</dbReference>
<evidence type="ECO:0000313" key="17">
    <source>
        <dbReference type="Proteomes" id="UP000271797"/>
    </source>
</evidence>
<reference evidence="16 17" key="1">
    <citation type="submission" date="2018-12" db="EMBL/GenBank/DDBJ databases">
        <authorList>
            <consortium name="Pathogen Informatics"/>
        </authorList>
    </citation>
    <scope>NUCLEOTIDE SEQUENCE [LARGE SCALE GENOMIC DNA]</scope>
    <source>
        <strain evidence="16 17">NCTC9044</strain>
    </source>
</reference>
<dbReference type="InterPro" id="IPR003920">
    <property type="entry name" value="Cell_synth_B"/>
</dbReference>
<evidence type="ECO:0000256" key="3">
    <source>
        <dbReference type="ARBA" id="ARBA00005186"/>
    </source>
</evidence>
<keyword evidence="12" id="KW-1133">Transmembrane helix</keyword>
<evidence type="ECO:0000313" key="16">
    <source>
        <dbReference type="EMBL" id="VED09141.1"/>
    </source>
</evidence>
<evidence type="ECO:0000256" key="8">
    <source>
        <dbReference type="ARBA" id="ARBA00022519"/>
    </source>
</evidence>
<evidence type="ECO:0000256" key="2">
    <source>
        <dbReference type="ARBA" id="ARBA00004377"/>
    </source>
</evidence>
<comment type="subunit">
    <text evidence="5 15">Tightly associated with the cellulose synthase catalytic subunit.</text>
</comment>
<organism evidence="16 17">
    <name type="scientific">Escherichia coli</name>
    <dbReference type="NCBI Taxonomy" id="562"/>
    <lineage>
        <taxon>Bacteria</taxon>
        <taxon>Pseudomonadati</taxon>
        <taxon>Pseudomonadota</taxon>
        <taxon>Gammaproteobacteria</taxon>
        <taxon>Enterobacterales</taxon>
        <taxon>Enterobacteriaceae</taxon>
        <taxon>Escherichia</taxon>
    </lineage>
</organism>
<protein>
    <recommendedName>
        <fullName evidence="6 15">Cyclic di-GMP-binding protein</fullName>
    </recommendedName>
    <alternativeName>
        <fullName evidence="14 15">Cellulose synthase regulatory subunit</fullName>
    </alternativeName>
</protein>
<gene>
    <name evidence="16" type="primary">yhjN_3</name>
    <name evidence="16" type="ORF">NCTC9044_01679</name>
</gene>
<comment type="similarity">
    <text evidence="4 15">Belongs to the AcsB/BcsB family.</text>
</comment>
<dbReference type="InterPro" id="IPR018513">
    <property type="entry name" value="Cell_synthase_bac"/>
</dbReference>
<dbReference type="PRINTS" id="PR01440">
    <property type="entry name" value="CELLSNTHASEB"/>
</dbReference>
<dbReference type="GO" id="GO:0006011">
    <property type="term" value="P:UDP-alpha-D-glucose metabolic process"/>
    <property type="evidence" value="ECO:0007669"/>
    <property type="project" value="InterPro"/>
</dbReference>
<name>A0A3S4KPS1_ECOLX</name>
<proteinExistence type="inferred from homology"/>
<comment type="function">
    <text evidence="1 15">Binds the cellulose synthase activator, bis-(3'-5') cyclic diguanylic acid (c-di-GMP).</text>
</comment>
<evidence type="ECO:0000256" key="4">
    <source>
        <dbReference type="ARBA" id="ARBA00010714"/>
    </source>
</evidence>
<evidence type="ECO:0000256" key="11">
    <source>
        <dbReference type="ARBA" id="ARBA00022916"/>
    </source>
</evidence>
<evidence type="ECO:0000256" key="1">
    <source>
        <dbReference type="ARBA" id="ARBA00002057"/>
    </source>
</evidence>
<evidence type="ECO:0000256" key="6">
    <source>
        <dbReference type="ARBA" id="ARBA00021844"/>
    </source>
</evidence>
<dbReference type="PANTHER" id="PTHR39083">
    <property type="entry name" value="CYCLIC DI-GMP-BINDING PROTEIN"/>
    <property type="match status" value="1"/>
</dbReference>
<evidence type="ECO:0000256" key="9">
    <source>
        <dbReference type="ARBA" id="ARBA00022636"/>
    </source>
</evidence>
<evidence type="ECO:0000256" key="12">
    <source>
        <dbReference type="ARBA" id="ARBA00022989"/>
    </source>
</evidence>
<dbReference type="UniPathway" id="UPA00694"/>
<evidence type="ECO:0000256" key="7">
    <source>
        <dbReference type="ARBA" id="ARBA00022475"/>
    </source>
</evidence>
<evidence type="ECO:0000256" key="15">
    <source>
        <dbReference type="RuleBase" id="RU365021"/>
    </source>
</evidence>
<sequence>MTYQTLNVKNDLSHFPVPFFDPRDNRTNTLPMVFAGAPDVGLQQASAIVASWFGSRSGWRGQNFPVLYNQLPDRNAIVFATNDKRPDFLRDHPAVKAPVIEMINHPQNPYVKLLVVFGRDDKDLLQAAKGIAQGNILFRGESVVVNEVKPLLRVSRTMRRTGCVPIVRSPLVN</sequence>
<evidence type="ECO:0000256" key="13">
    <source>
        <dbReference type="ARBA" id="ARBA00023136"/>
    </source>
</evidence>
<evidence type="ECO:0000256" key="14">
    <source>
        <dbReference type="ARBA" id="ARBA00033444"/>
    </source>
</evidence>
<dbReference type="PANTHER" id="PTHR39083:SF1">
    <property type="entry name" value="CYCLIC DI-GMP-BINDING PROTEIN"/>
    <property type="match status" value="1"/>
</dbReference>
<accession>A0A3S4KPS1</accession>
<keyword evidence="7 15" id="KW-1003">Cell membrane</keyword>
<keyword evidence="8 15" id="KW-0997">Cell inner membrane</keyword>
<dbReference type="GO" id="GO:0005886">
    <property type="term" value="C:plasma membrane"/>
    <property type="evidence" value="ECO:0007669"/>
    <property type="project" value="UniProtKB-SubCell"/>
</dbReference>
<dbReference type="AlphaFoldDB" id="A0A3S4KPS1"/>
<comment type="subcellular location">
    <subcellularLocation>
        <location evidence="2">Cell inner membrane</location>
        <topology evidence="2">Single-pass membrane protein</topology>
    </subcellularLocation>
</comment>
<comment type="pathway">
    <text evidence="3 15">Glycan metabolism; bacterial cellulose biosynthesis.</text>
</comment>
<dbReference type="Proteomes" id="UP000271797">
    <property type="component" value="Chromosome"/>
</dbReference>
<evidence type="ECO:0000256" key="10">
    <source>
        <dbReference type="ARBA" id="ARBA00022692"/>
    </source>
</evidence>
<keyword evidence="11 15" id="KW-0135">Cellulose biosynthesis</keyword>
<dbReference type="GO" id="GO:0030244">
    <property type="term" value="P:cellulose biosynthetic process"/>
    <property type="evidence" value="ECO:0007669"/>
    <property type="project" value="UniProtKB-KW"/>
</dbReference>
<keyword evidence="13" id="KW-0472">Membrane</keyword>
<evidence type="ECO:0000256" key="5">
    <source>
        <dbReference type="ARBA" id="ARBA00011437"/>
    </source>
</evidence>
<dbReference type="EMBL" id="LR134238">
    <property type="protein sequence ID" value="VED09141.1"/>
    <property type="molecule type" value="Genomic_DNA"/>
</dbReference>
<keyword evidence="9 15" id="KW-0973">c-di-GMP</keyword>